<protein>
    <submittedName>
        <fullName evidence="1">Uncharacterized protein</fullName>
    </submittedName>
</protein>
<evidence type="ECO:0000313" key="2">
    <source>
        <dbReference type="Proteomes" id="UP001239111"/>
    </source>
</evidence>
<comment type="caution">
    <text evidence="1">The sequence shown here is derived from an EMBL/GenBank/DDBJ whole genome shotgun (WGS) entry which is preliminary data.</text>
</comment>
<proteinExistence type="predicted"/>
<name>A0ACC2N683_9HYME</name>
<dbReference type="Proteomes" id="UP001239111">
    <property type="component" value="Chromosome 4"/>
</dbReference>
<organism evidence="1 2">
    <name type="scientific">Eretmocerus hayati</name>
    <dbReference type="NCBI Taxonomy" id="131215"/>
    <lineage>
        <taxon>Eukaryota</taxon>
        <taxon>Metazoa</taxon>
        <taxon>Ecdysozoa</taxon>
        <taxon>Arthropoda</taxon>
        <taxon>Hexapoda</taxon>
        <taxon>Insecta</taxon>
        <taxon>Pterygota</taxon>
        <taxon>Neoptera</taxon>
        <taxon>Endopterygota</taxon>
        <taxon>Hymenoptera</taxon>
        <taxon>Apocrita</taxon>
        <taxon>Proctotrupomorpha</taxon>
        <taxon>Chalcidoidea</taxon>
        <taxon>Aphelinidae</taxon>
        <taxon>Aphelininae</taxon>
        <taxon>Eretmocerus</taxon>
    </lineage>
</organism>
<sequence>MNTFKGKESSPKGQDARTLLCTPKNNVEIKLIGSTGTCAHYGLKAILELFACVDQNVILIFVDGLIVPKSSRSEIFTILGEINNCEALAQSFITGAHHGPGKPACPHEFMGDFLEELTDLNVDGFFYNDVYYRVEGDFSYYAPLRTNDNCTTGVPEEYENSTSPLEGFLDIMIDVPLDPMHHLHLGVGKNHANLFLSSLKSLGSEDLMKQLDDDYSSLKNWTPMEFGRKPRDFSEFSHFEAVEHRMIVLYTGPVIFSKYIQDEKILHFNLLNLASCYLTSGETCISKNADAKELMILYVDEMRELYGDHNIIYCVHNCIHLPDDVLRHSSLDSFSAFTFENHLRFVRKNVRQGNQVLSQVTKRSNEQAIVAMSRSRTKLKEKLMMKPSEFYLTNQLKKATLPDGYENAYKFIKCTHFTLTSSIPNNCCYLTDGSLVSIQYICEESGTGQKVILYNEFENLCSIENYPIDSRETGVCETNDLKEDLMECSVSLIQVKVFQMYFNNQFYFFPLLY</sequence>
<reference evidence="1" key="1">
    <citation type="submission" date="2023-04" db="EMBL/GenBank/DDBJ databases">
        <title>A chromosome-level genome assembly of the parasitoid wasp Eretmocerus hayati.</title>
        <authorList>
            <person name="Zhong Y."/>
            <person name="Liu S."/>
            <person name="Liu Y."/>
        </authorList>
    </citation>
    <scope>NUCLEOTIDE SEQUENCE</scope>
    <source>
        <strain evidence="1">ZJU_SS_LIU_2023</strain>
    </source>
</reference>
<gene>
    <name evidence="1" type="ORF">QAD02_008324</name>
</gene>
<dbReference type="EMBL" id="CM056744">
    <property type="protein sequence ID" value="KAJ8666662.1"/>
    <property type="molecule type" value="Genomic_DNA"/>
</dbReference>
<accession>A0ACC2N683</accession>
<evidence type="ECO:0000313" key="1">
    <source>
        <dbReference type="EMBL" id="KAJ8666662.1"/>
    </source>
</evidence>
<keyword evidence="2" id="KW-1185">Reference proteome</keyword>